<reference evidence="2" key="1">
    <citation type="submission" date="2016-10" db="EMBL/GenBank/DDBJ databases">
        <authorList>
            <person name="Varghese N."/>
            <person name="Submissions S."/>
        </authorList>
    </citation>
    <scope>NUCLEOTIDE SEQUENCE [LARGE SCALE GENOMIC DNA]</scope>
    <source>
        <strain evidence="2">Nm76</strain>
    </source>
</reference>
<sequence>MASADEFSKEMEQLKKEFTALRTDLGSVVTSVKELAGKQSDRVVDLAEDAEKAVRNQTKVAGESVEKYIEERPLTSALVAFGSGFIIGMLLSNNSNKR</sequence>
<keyword evidence="2" id="KW-1185">Reference proteome</keyword>
<dbReference type="Proteomes" id="UP000198814">
    <property type="component" value="Unassembled WGS sequence"/>
</dbReference>
<dbReference type="PANTHER" id="PTHR35893:SF3">
    <property type="entry name" value="INNER MEMBRANE PROTEIN"/>
    <property type="match status" value="1"/>
</dbReference>
<dbReference type="EMBL" id="FODO01000011">
    <property type="protein sequence ID" value="SEO49635.1"/>
    <property type="molecule type" value="Genomic_DNA"/>
</dbReference>
<dbReference type="PANTHER" id="PTHR35893">
    <property type="entry name" value="INNER MEMBRANE PROTEIN-RELATED"/>
    <property type="match status" value="1"/>
</dbReference>
<dbReference type="InterPro" id="IPR010279">
    <property type="entry name" value="YqjD/ElaB"/>
</dbReference>
<dbReference type="STRING" id="42354.SAMN05216333_11118"/>
<dbReference type="GO" id="GO:0043022">
    <property type="term" value="F:ribosome binding"/>
    <property type="evidence" value="ECO:0007669"/>
    <property type="project" value="InterPro"/>
</dbReference>
<proteinExistence type="predicted"/>
<organism evidence="1 2">
    <name type="scientific">Nitrosomonas oligotropha</name>
    <dbReference type="NCBI Taxonomy" id="42354"/>
    <lineage>
        <taxon>Bacteria</taxon>
        <taxon>Pseudomonadati</taxon>
        <taxon>Pseudomonadota</taxon>
        <taxon>Betaproteobacteria</taxon>
        <taxon>Nitrosomonadales</taxon>
        <taxon>Nitrosomonadaceae</taxon>
        <taxon>Nitrosomonas</taxon>
    </lineage>
</organism>
<dbReference type="AlphaFoldDB" id="A0A1H8Q5X9"/>
<dbReference type="RefSeq" id="WP_090318160.1">
    <property type="nucleotide sequence ID" value="NZ_FNOE01000009.1"/>
</dbReference>
<name>A0A1H8Q5X9_9PROT</name>
<accession>A0A1H8Q5X9</accession>
<gene>
    <name evidence="1" type="ORF">SAMN05216333_11118</name>
</gene>
<dbReference type="OrthoDB" id="8548296at2"/>
<protein>
    <submittedName>
        <fullName evidence="1">Membrane-anchored ribosome-binding protein, inhibits growth in stationary phase, ElaB/YqjD/DUF883 family</fullName>
    </submittedName>
</protein>
<evidence type="ECO:0000313" key="1">
    <source>
        <dbReference type="EMBL" id="SEO49635.1"/>
    </source>
</evidence>
<evidence type="ECO:0000313" key="2">
    <source>
        <dbReference type="Proteomes" id="UP000198814"/>
    </source>
</evidence>